<dbReference type="Proteomes" id="UP001055172">
    <property type="component" value="Unassembled WGS sequence"/>
</dbReference>
<proteinExistence type="predicted"/>
<evidence type="ECO:0000313" key="2">
    <source>
        <dbReference type="Proteomes" id="UP001055172"/>
    </source>
</evidence>
<dbReference type="EMBL" id="BPPX01000002">
    <property type="protein sequence ID" value="GJC78087.1"/>
    <property type="molecule type" value="Genomic_DNA"/>
</dbReference>
<comment type="caution">
    <text evidence="1">The sequence shown here is derived from an EMBL/GenBank/DDBJ whole genome shotgun (WGS) entry which is preliminary data.</text>
</comment>
<reference evidence="1 2" key="1">
    <citation type="submission" date="2021-07" db="EMBL/GenBank/DDBJ databases">
        <title>Genome data of Colletotrichum spaethianum.</title>
        <authorList>
            <person name="Utami Y.D."/>
            <person name="Hiruma K."/>
        </authorList>
    </citation>
    <scope>NUCLEOTIDE SEQUENCE [LARGE SCALE GENOMIC DNA]</scope>
    <source>
        <strain evidence="1 2">MAFF 242679</strain>
    </source>
</reference>
<sequence length="139" mass="15268">MENVACADVLKELGQTLGLACTLSGIKVNRPWELVFEGHRTASRSIDDLMQLASGSDDALMLQCGAWSQVLPPIASNIYLPNRLVGALAYVRFGRATRHLKLRLAFCESWSQEAPGHLAAHDSPKPHHRQLACAAFKFD</sequence>
<evidence type="ECO:0000313" key="1">
    <source>
        <dbReference type="EMBL" id="GJC78087.1"/>
    </source>
</evidence>
<dbReference type="AlphaFoldDB" id="A0AA37LNG9"/>
<gene>
    <name evidence="1" type="ORF">ColLi_00925</name>
</gene>
<protein>
    <submittedName>
        <fullName evidence="1">Uncharacterized protein</fullName>
    </submittedName>
</protein>
<keyword evidence="2" id="KW-1185">Reference proteome</keyword>
<organism evidence="1 2">
    <name type="scientific">Colletotrichum liriopes</name>
    <dbReference type="NCBI Taxonomy" id="708192"/>
    <lineage>
        <taxon>Eukaryota</taxon>
        <taxon>Fungi</taxon>
        <taxon>Dikarya</taxon>
        <taxon>Ascomycota</taxon>
        <taxon>Pezizomycotina</taxon>
        <taxon>Sordariomycetes</taxon>
        <taxon>Hypocreomycetidae</taxon>
        <taxon>Glomerellales</taxon>
        <taxon>Glomerellaceae</taxon>
        <taxon>Colletotrichum</taxon>
        <taxon>Colletotrichum spaethianum species complex</taxon>
    </lineage>
</organism>
<accession>A0AA37LNG9</accession>
<name>A0AA37LNG9_9PEZI</name>